<dbReference type="EMBL" id="PUHR01000133">
    <property type="protein sequence ID" value="KAG0663272.1"/>
    <property type="molecule type" value="Genomic_DNA"/>
</dbReference>
<feature type="coiled-coil region" evidence="1">
    <location>
        <begin position="175"/>
        <end position="272"/>
    </location>
</feature>
<comment type="caution">
    <text evidence="3">The sequence shown here is derived from an EMBL/GenBank/DDBJ whole genome shotgun (WGS) entry which is preliminary data.</text>
</comment>
<evidence type="ECO:0000256" key="2">
    <source>
        <dbReference type="SAM" id="MobiDB-lite"/>
    </source>
</evidence>
<dbReference type="AlphaFoldDB" id="A0A9P6W5V2"/>
<keyword evidence="4" id="KW-1185">Reference proteome</keyword>
<evidence type="ECO:0000256" key="1">
    <source>
        <dbReference type="SAM" id="Coils"/>
    </source>
</evidence>
<evidence type="ECO:0000313" key="4">
    <source>
        <dbReference type="Proteomes" id="UP000750334"/>
    </source>
</evidence>
<organism evidence="3 4">
    <name type="scientific">Maudiozyma exigua</name>
    <name type="common">Yeast</name>
    <name type="synonym">Kazachstania exigua</name>
    <dbReference type="NCBI Taxonomy" id="34358"/>
    <lineage>
        <taxon>Eukaryota</taxon>
        <taxon>Fungi</taxon>
        <taxon>Dikarya</taxon>
        <taxon>Ascomycota</taxon>
        <taxon>Saccharomycotina</taxon>
        <taxon>Saccharomycetes</taxon>
        <taxon>Saccharomycetales</taxon>
        <taxon>Saccharomycetaceae</taxon>
        <taxon>Maudiozyma</taxon>
    </lineage>
</organism>
<sequence>MPNFFRDSTLGFKPRSNIFNKLRPKENNIDSIDTDSKNDSKDNTSTMNYIFSDGDESMQTNETDINSYNNSENIKKVSTSTPRTIKNGISDNNVNNEDDEDFEITEIRNIDNVLEAKRENNVNVKDQQLQDQTTLNEINSMDTVKPSSSDTSSNDVLLEAFTNTQKICSTLKLELQKSRSENKKLTVKVKNFEEDTKNIKDKIIKYKVFLNNLNEKNQDLFKKRNSDNNNITELKKFQEELQKKINKYKDDVNQLKDQMVDLQKIKTSLESEIVKKNKDLQYVRQELDDCSDEIVSTRNITLESIETKFNDFLTQNGKLYSDTAAIVNEKLDTNSTIFQSKQEELIEKISNSTSEIVNNKFDSDLKPLLNEELLKLTNHFGNLDKSFSINFSNFQNGIDDFQTKTIDQLVSIEIKNDETLKSVSQNFEKKCGEVFKATKSELENILGILQAYRTELTKVQVYEDNIKELERQIASLEQQKIENLTNLGTKNGELEELRSQLEIQSIELANTRESDIELNKQIDTLGEESSKLKNECKNLNEILITERCNFENKLAAQEGIATAIKSENNSLTSRIKELEQTRKSYEIEQTSRLDRFQSLNEQLQKMNVEVIQLKARELELLEENKNLNEKLIGDTAGYEDSIAEIKKLKRKISDIENDKQELVSDRLDLDDKLETMEKNLKSMGVKNIELTDEIKKLNSLLNKQNATIKEQDARINSTTTLKHVTEHTSEEKSKKGRIQKAKVKKITGDEFDLPSSLSDDFEMTNPSPIHLKPTGTKTKRGYAAEQPISISKKKLLIPESSVAAYSDLMKVTQPRRKKKKS</sequence>
<accession>A0A9P6W5V2</accession>
<feature type="coiled-coil region" evidence="1">
    <location>
        <begin position="452"/>
        <end position="714"/>
    </location>
</feature>
<dbReference type="OrthoDB" id="4036563at2759"/>
<feature type="region of interest" description="Disordered" evidence="2">
    <location>
        <begin position="757"/>
        <end position="781"/>
    </location>
</feature>
<reference evidence="3 4" key="1">
    <citation type="submission" date="2020-11" db="EMBL/GenBank/DDBJ databases">
        <title>Kefir isolates.</title>
        <authorList>
            <person name="Marcisauskas S."/>
            <person name="Kim Y."/>
            <person name="Blasche S."/>
        </authorList>
    </citation>
    <scope>NUCLEOTIDE SEQUENCE [LARGE SCALE GENOMIC DNA]</scope>
    <source>
        <strain evidence="3 4">OG2</strain>
    </source>
</reference>
<keyword evidence="1" id="KW-0175">Coiled coil</keyword>
<gene>
    <name evidence="3" type="ORF">C6P45_000877</name>
</gene>
<dbReference type="Proteomes" id="UP000750334">
    <property type="component" value="Unassembled WGS sequence"/>
</dbReference>
<evidence type="ECO:0008006" key="5">
    <source>
        <dbReference type="Google" id="ProtNLM"/>
    </source>
</evidence>
<name>A0A9P6W5V2_MAUEX</name>
<protein>
    <recommendedName>
        <fullName evidence="5">Synaptonemal complex protein ZIP1</fullName>
    </recommendedName>
</protein>
<proteinExistence type="predicted"/>
<dbReference type="Gene3D" id="1.10.287.1490">
    <property type="match status" value="1"/>
</dbReference>
<dbReference type="Gene3D" id="1.20.5.1160">
    <property type="entry name" value="Vasodilator-stimulated phosphoprotein"/>
    <property type="match status" value="1"/>
</dbReference>
<evidence type="ECO:0000313" key="3">
    <source>
        <dbReference type="EMBL" id="KAG0663272.1"/>
    </source>
</evidence>